<keyword evidence="2 4" id="KW-0479">Metal-binding</keyword>
<reference evidence="6 7" key="1">
    <citation type="submission" date="2015-07" db="EMBL/GenBank/DDBJ databases">
        <authorList>
            <person name="Kim K.M."/>
        </authorList>
    </citation>
    <scope>NUCLEOTIDE SEQUENCE [LARGE SCALE GENOMIC DNA]</scope>
    <source>
        <strain evidence="6 7">KCTC 12363</strain>
    </source>
</reference>
<dbReference type="SUPFAM" id="SSF46626">
    <property type="entry name" value="Cytochrome c"/>
    <property type="match status" value="1"/>
</dbReference>
<evidence type="ECO:0000256" key="2">
    <source>
        <dbReference type="ARBA" id="ARBA00022723"/>
    </source>
</evidence>
<dbReference type="InterPro" id="IPR016024">
    <property type="entry name" value="ARM-type_fold"/>
</dbReference>
<dbReference type="InterPro" id="IPR036909">
    <property type="entry name" value="Cyt_c-like_dom_sf"/>
</dbReference>
<dbReference type="STRING" id="320787.CA2015_0113"/>
<organism evidence="6 7">
    <name type="scientific">Cyclobacterium amurskyense</name>
    <dbReference type="NCBI Taxonomy" id="320787"/>
    <lineage>
        <taxon>Bacteria</taxon>
        <taxon>Pseudomonadati</taxon>
        <taxon>Bacteroidota</taxon>
        <taxon>Cytophagia</taxon>
        <taxon>Cytophagales</taxon>
        <taxon>Cyclobacteriaceae</taxon>
        <taxon>Cyclobacterium</taxon>
    </lineage>
</organism>
<dbReference type="InterPro" id="IPR011041">
    <property type="entry name" value="Quinoprot_gluc/sorb_DH_b-prop"/>
</dbReference>
<dbReference type="InterPro" id="IPR013427">
    <property type="entry name" value="Haem-bd_dom_put"/>
</dbReference>
<protein>
    <submittedName>
        <fullName evidence="6">Membrane-bound dehydrogenase domain protein</fullName>
    </submittedName>
</protein>
<dbReference type="PROSITE" id="PS51257">
    <property type="entry name" value="PROKAR_LIPOPROTEIN"/>
    <property type="match status" value="1"/>
</dbReference>
<dbReference type="SUPFAM" id="SSF50952">
    <property type="entry name" value="Soluble quinoprotein glucose dehydrogenase"/>
    <property type="match status" value="1"/>
</dbReference>
<dbReference type="NCBIfam" id="TIGR02603">
    <property type="entry name" value="CxxCH_TIGR02603"/>
    <property type="match status" value="1"/>
</dbReference>
<evidence type="ECO:0000256" key="1">
    <source>
        <dbReference type="ARBA" id="ARBA00022617"/>
    </source>
</evidence>
<keyword evidence="1 4" id="KW-0349">Heme</keyword>
<dbReference type="PATRIC" id="fig|320787.5.peg.125"/>
<evidence type="ECO:0000256" key="4">
    <source>
        <dbReference type="PROSITE-ProRule" id="PRU00433"/>
    </source>
</evidence>
<dbReference type="InterPro" id="IPR009056">
    <property type="entry name" value="Cyt_c-like_dom"/>
</dbReference>
<dbReference type="InterPro" id="IPR011989">
    <property type="entry name" value="ARM-like"/>
</dbReference>
<dbReference type="PROSITE" id="PS51007">
    <property type="entry name" value="CYTC"/>
    <property type="match status" value="1"/>
</dbReference>
<dbReference type="InterPro" id="IPR011042">
    <property type="entry name" value="6-blade_b-propeller_TolB-like"/>
</dbReference>
<dbReference type="SUPFAM" id="SSF48431">
    <property type="entry name" value="Lipovitellin-phosvitin complex, superhelical domain"/>
    <property type="match status" value="1"/>
</dbReference>
<keyword evidence="3 4" id="KW-0408">Iron</keyword>
<dbReference type="EMBL" id="CP012040">
    <property type="protein sequence ID" value="AKP49597.1"/>
    <property type="molecule type" value="Genomic_DNA"/>
</dbReference>
<dbReference type="GO" id="GO:0046872">
    <property type="term" value="F:metal ion binding"/>
    <property type="evidence" value="ECO:0007669"/>
    <property type="project" value="UniProtKB-KW"/>
</dbReference>
<keyword evidence="7" id="KW-1185">Reference proteome</keyword>
<evidence type="ECO:0000256" key="3">
    <source>
        <dbReference type="ARBA" id="ARBA00023004"/>
    </source>
</evidence>
<evidence type="ECO:0000313" key="6">
    <source>
        <dbReference type="EMBL" id="AKP49597.1"/>
    </source>
</evidence>
<dbReference type="GO" id="GO:0009055">
    <property type="term" value="F:electron transfer activity"/>
    <property type="evidence" value="ECO:0007669"/>
    <property type="project" value="InterPro"/>
</dbReference>
<sequence>MHLKHLRVSIWFLLPLLIFSCKKESELGIKDLAANEDVANFMENYKGRGVLTDSLATPTAPEDVLKDFTIPEDLSLELVLSEPEIAQPIQVSFDHKGRMWVVQYQQYPYPKGLKITAIDNHTRVKFDKKLDPPPAGAKGADRITFFEDTDGDGKYDKSTDAISDLNITTGVALGRKKIWVLSPPFLLAYADENEDGLPEGDPEVHLEGFGLEDTHAVANSLRWGPDGWLYGAQGSTTTANINSKVSKNVAFLGQAIWRYHPETNVFELFSEGGGNNAFNVEMDRKGRIYSGTNGYDRGPYYKQGAYYIKSWGKHGPLTNPYAFGYLPNMPLDGEKKRFTHSLIKYEGAALPAHYNDLMFAINPLHNFIQLTAFTAKGSSFENVDKEIVLSTTDKWFRPVDIKLGPDGGIYIADWYDSRLSHVDPRDTWHKTSGRIYRLGPKNEDKPMQSFDISSYSNEKLVQLLSHKNKWFRQEALRQFGDRKDPSSLPLLVKLLQTGNEQEALEALWAINLTAGINDEIGKMGLNHKDPFVRMWTVRLLGDKQNLSPAMFQELQKLAAKESHPEVRSQLMASAKRLPSNQTFSLIENLLNNHEDSEDPDIPLLTWWALEEKATSDREGVLAMMADDKIWQHPIMEKVLLGRLMQRYIMEGGEENFAIATQLLEEAPSPKHVKILIEGLQEGLLGREMVTLPDNLLKILEKNNKELGDSPLTLALRRREEKALAEALKIIKDPNAEIGLRLSYIQVLGEINQDEVVPDLLNLVKNSQSSPVIKQTALHALQSYNQKEIGEQLAKAYPGFRDNVYVREAAISLFASRKEWAMDFFNEIEQPKTISPDDVEYHLARRFRLLQDEEINARADRIWPESKLLTSEEKTKRINAYGKLIGTGEQNVKKGRTLFLSNCGSCHQLNGEGGVSGPELTGYDRSNPDYLLLHIVDPNADIREGYEVQRIVTTDGRILEGRLKSQSGGTITIEPPLGGKSTVLSQERIAAMEVQQTTYMPERILEPLSDEEVSDLFAYLMQVK</sequence>
<dbReference type="OrthoDB" id="9808161at2"/>
<evidence type="ECO:0000259" key="5">
    <source>
        <dbReference type="PROSITE" id="PS51007"/>
    </source>
</evidence>
<dbReference type="Proteomes" id="UP000036520">
    <property type="component" value="Chromosome"/>
</dbReference>
<name>A0A0H4PMV9_9BACT</name>
<gene>
    <name evidence="6" type="ORF">CA2015_0113</name>
</gene>
<dbReference type="PANTHER" id="PTHR33546:SF1">
    <property type="entry name" value="LARGE, MULTIFUNCTIONAL SECRETED PROTEIN"/>
    <property type="match status" value="1"/>
</dbReference>
<dbReference type="InterPro" id="IPR011030">
    <property type="entry name" value="Lipovitellin_superhlx_dom"/>
</dbReference>
<accession>A0A0H4PMV9</accession>
<dbReference type="Pfam" id="PF23500">
    <property type="entry name" value="DUF7133"/>
    <property type="match status" value="1"/>
</dbReference>
<dbReference type="KEGG" id="camu:CA2015_0113"/>
<evidence type="ECO:0000313" key="7">
    <source>
        <dbReference type="Proteomes" id="UP000036520"/>
    </source>
</evidence>
<dbReference type="PANTHER" id="PTHR33546">
    <property type="entry name" value="LARGE, MULTIFUNCTIONAL SECRETED PROTEIN-RELATED"/>
    <property type="match status" value="1"/>
</dbReference>
<dbReference type="RefSeq" id="WP_048640123.1">
    <property type="nucleotide sequence ID" value="NZ_CP012040.1"/>
</dbReference>
<feature type="domain" description="Cytochrome c" evidence="5">
    <location>
        <begin position="889"/>
        <end position="1023"/>
    </location>
</feature>
<dbReference type="Gene3D" id="1.25.10.10">
    <property type="entry name" value="Leucine-rich Repeat Variant"/>
    <property type="match status" value="2"/>
</dbReference>
<dbReference type="Gene3D" id="1.10.760.10">
    <property type="entry name" value="Cytochrome c-like domain"/>
    <property type="match status" value="1"/>
</dbReference>
<dbReference type="Pfam" id="PF00034">
    <property type="entry name" value="Cytochrom_C"/>
    <property type="match status" value="1"/>
</dbReference>
<dbReference type="Gene3D" id="2.120.10.30">
    <property type="entry name" value="TolB, C-terminal domain"/>
    <property type="match status" value="1"/>
</dbReference>
<dbReference type="InterPro" id="IPR055557">
    <property type="entry name" value="DUF7133"/>
</dbReference>
<dbReference type="GO" id="GO:0020037">
    <property type="term" value="F:heme binding"/>
    <property type="evidence" value="ECO:0007669"/>
    <property type="project" value="InterPro"/>
</dbReference>
<dbReference type="SUPFAM" id="SSF48371">
    <property type="entry name" value="ARM repeat"/>
    <property type="match status" value="1"/>
</dbReference>
<proteinExistence type="predicted"/>
<dbReference type="AlphaFoldDB" id="A0A0H4PMV9"/>